<name>A0ABW8T572_9CLOT</name>
<protein>
    <recommendedName>
        <fullName evidence="4">DUF3829 domain-containing protein</fullName>
    </recommendedName>
</protein>
<evidence type="ECO:0008006" key="4">
    <source>
        <dbReference type="Google" id="ProtNLM"/>
    </source>
</evidence>
<dbReference type="EMBL" id="JBJHZZ010000007">
    <property type="protein sequence ID" value="MFL0247555.1"/>
    <property type="molecule type" value="Genomic_DNA"/>
</dbReference>
<evidence type="ECO:0000256" key="1">
    <source>
        <dbReference type="SAM" id="Phobius"/>
    </source>
</evidence>
<accession>A0ABW8T572</accession>
<evidence type="ECO:0000313" key="3">
    <source>
        <dbReference type="Proteomes" id="UP001623591"/>
    </source>
</evidence>
<keyword evidence="1" id="KW-0812">Transmembrane</keyword>
<reference evidence="2 3" key="1">
    <citation type="submission" date="2024-11" db="EMBL/GenBank/DDBJ databases">
        <authorList>
            <person name="Heng Y.C."/>
            <person name="Lim A.C.H."/>
            <person name="Lee J.K.Y."/>
            <person name="Kittelmann S."/>
        </authorList>
    </citation>
    <scope>NUCLEOTIDE SEQUENCE [LARGE SCALE GENOMIC DNA]</scope>
    <source>
        <strain evidence="2 3">WILCCON 0185</strain>
    </source>
</reference>
<gene>
    <name evidence="2" type="ORF">ACJDUG_11295</name>
</gene>
<keyword evidence="1" id="KW-0472">Membrane</keyword>
<dbReference type="RefSeq" id="WP_406770006.1">
    <property type="nucleotide sequence ID" value="NZ_JBJHZZ010000007.1"/>
</dbReference>
<keyword evidence="1" id="KW-1133">Transmembrane helix</keyword>
<evidence type="ECO:0000313" key="2">
    <source>
        <dbReference type="EMBL" id="MFL0247555.1"/>
    </source>
</evidence>
<keyword evidence="3" id="KW-1185">Reference proteome</keyword>
<sequence>MKRKKNKNLIIILSVLAFALIVSMVFYGTYYLSIGKSLNTYEKAVKSYVDQINQENTSTEAFIVGQTIDPDKIRKDLPAKIDNLSKIKDSLQGIIPVEKYKADHDNLLNGIDKNILIFKQINLILSNPNGNDLDKAGADLNKYKDDCNKYYSLIKLKAIKPLVNNKLSTLVVNTSSYVNELVRLKRDNEIIQKQNLDFVDSMEGIIAKFLPIKIDFSDKIIAARANNSNFDSVISDINNNKTNLDKLSQEFSNITVPSKAITCYKAFNTSIDEYNNYMESLLYSINNEKLSQANLTSSRITELYASPTSKYNNVIKDYSDFLKAYTDFKNLLQS</sequence>
<feature type="transmembrane region" description="Helical" evidence="1">
    <location>
        <begin position="9"/>
        <end position="32"/>
    </location>
</feature>
<organism evidence="2 3">
    <name type="scientific">Candidatus Clostridium stratigraminis</name>
    <dbReference type="NCBI Taxonomy" id="3381661"/>
    <lineage>
        <taxon>Bacteria</taxon>
        <taxon>Bacillati</taxon>
        <taxon>Bacillota</taxon>
        <taxon>Clostridia</taxon>
        <taxon>Eubacteriales</taxon>
        <taxon>Clostridiaceae</taxon>
        <taxon>Clostridium</taxon>
    </lineage>
</organism>
<comment type="caution">
    <text evidence="2">The sequence shown here is derived from an EMBL/GenBank/DDBJ whole genome shotgun (WGS) entry which is preliminary data.</text>
</comment>
<proteinExistence type="predicted"/>
<dbReference type="Proteomes" id="UP001623591">
    <property type="component" value="Unassembled WGS sequence"/>
</dbReference>